<keyword evidence="7" id="KW-1185">Reference proteome</keyword>
<evidence type="ECO:0000256" key="2">
    <source>
        <dbReference type="ARBA" id="ARBA00022786"/>
    </source>
</evidence>
<keyword evidence="1" id="KW-0808">Transferase</keyword>
<evidence type="ECO:0000256" key="3">
    <source>
        <dbReference type="PROSITE-ProRule" id="PRU10133"/>
    </source>
</evidence>
<evidence type="ECO:0000256" key="4">
    <source>
        <dbReference type="SAM" id="MobiDB-lite"/>
    </source>
</evidence>
<keyword evidence="2" id="KW-0833">Ubl conjugation pathway</keyword>
<dbReference type="Gene3D" id="3.10.110.10">
    <property type="entry name" value="Ubiquitin Conjugating Enzyme"/>
    <property type="match status" value="1"/>
</dbReference>
<reference evidence="6 7" key="1">
    <citation type="submission" date="2019-07" db="EMBL/GenBank/DDBJ databases">
        <authorList>
            <person name="Jastrzebski P J."/>
            <person name="Paukszto L."/>
            <person name="Jastrzebski P J."/>
        </authorList>
    </citation>
    <scope>NUCLEOTIDE SEQUENCE [LARGE SCALE GENOMIC DNA]</scope>
    <source>
        <strain evidence="6 7">WMS-il1</strain>
    </source>
</reference>
<dbReference type="PANTHER" id="PTHR24068">
    <property type="entry name" value="UBIQUITIN-CONJUGATING ENZYME E2"/>
    <property type="match status" value="1"/>
</dbReference>
<organism evidence="6 7">
    <name type="scientific">Hymenolepis diminuta</name>
    <name type="common">Rat tapeworm</name>
    <dbReference type="NCBI Taxonomy" id="6216"/>
    <lineage>
        <taxon>Eukaryota</taxon>
        <taxon>Metazoa</taxon>
        <taxon>Spiralia</taxon>
        <taxon>Lophotrochozoa</taxon>
        <taxon>Platyhelminthes</taxon>
        <taxon>Cestoda</taxon>
        <taxon>Eucestoda</taxon>
        <taxon>Cyclophyllidea</taxon>
        <taxon>Hymenolepididae</taxon>
        <taxon>Hymenolepis</taxon>
    </lineage>
</organism>
<gene>
    <name evidence="6" type="ORF">WMSIL1_LOCUS7469</name>
</gene>
<dbReference type="EMBL" id="CABIJS010000256">
    <property type="protein sequence ID" value="VUZ47968.1"/>
    <property type="molecule type" value="Genomic_DNA"/>
</dbReference>
<dbReference type="PROSITE" id="PS50127">
    <property type="entry name" value="UBC_2"/>
    <property type="match status" value="1"/>
</dbReference>
<dbReference type="InterPro" id="IPR016135">
    <property type="entry name" value="UBQ-conjugating_enzyme/RWD"/>
</dbReference>
<evidence type="ECO:0000259" key="5">
    <source>
        <dbReference type="PROSITE" id="PS50127"/>
    </source>
</evidence>
<dbReference type="CDD" id="cd23794">
    <property type="entry name" value="UBCc_UBE2F_UBE2M"/>
    <property type="match status" value="1"/>
</dbReference>
<sequence length="746" mass="85176">MSLPGTQRTFYKDLQQLHKTIETSTDGQAEIIGIDEMTVRVALKPKTGYNAHAVFTMTIQCQGTYPRTVPKVTFNSPIFHPNIDAKMGYICLSLLNEWQSCWSLLDVVKAMLYLMEHPNYDSANNNYAHVDDISEVEMKTKLLLAGLKVNGWVYPANEAWCEWARENNCLPTEEDEKRAEEPESQILSSSKCAENDERDIKDDDTPHISLPKTEEINTDENDDYSIASSETAPSCAKFRYSVELDEQSYDRYPRIYETIESASQRIVIWNPTDKKGVYKKTIYYFLETLCDTHHNEELGNSRHYLYCGNQLRDDQSNPDSCQTSSSCCWYPVYNNDFDYSYVDCGEYEASMDLGDFFNLAEPHVDRGLTGDFCPWALEDGLGCRDIFGRLFFDGDRRGSDFECFLFADDESYQGSDGFRHLFNLSQSEENEECDGDATASDTFDMETELEDTESDNEEEVCVEENEEVENELGHGNHDDALSISSKSTKSYYEEYKDYRVMHECINCNHYGLSYIDSSIMNLNPQFMWLFRRTRWSIRFAPQQSVNLSMEGIKIPPWRVSTARLLSDICRYCKVNKEAENVVLLDPMALSPLSPVLNLMRHNKGPTPRLTGILWMTPVDAISPFYRVPIPAVPNAETNYPSPLSLRVLALGAFAVNWVAWLSRIETSASLGITRFLPLSLGRSIAACVLQPFSLGCGQSSLLELWPLWLLRNVLKLALCLSKLNFQPGPRNCDLNFFFPFSDLDEI</sequence>
<dbReference type="Proteomes" id="UP000321570">
    <property type="component" value="Unassembled WGS sequence"/>
</dbReference>
<name>A0A564YMP1_HYMDI</name>
<feature type="active site" description="Glycyl thioester intermediate" evidence="3">
    <location>
        <position position="91"/>
    </location>
</feature>
<accession>A0A564YMP1</accession>
<feature type="region of interest" description="Disordered" evidence="4">
    <location>
        <begin position="174"/>
        <end position="228"/>
    </location>
</feature>
<dbReference type="Pfam" id="PF00179">
    <property type="entry name" value="UQ_con"/>
    <property type="match status" value="1"/>
</dbReference>
<dbReference type="InterPro" id="IPR023313">
    <property type="entry name" value="UBQ-conjugating_AS"/>
</dbReference>
<dbReference type="SMART" id="SM00212">
    <property type="entry name" value="UBCc"/>
    <property type="match status" value="1"/>
</dbReference>
<evidence type="ECO:0000313" key="7">
    <source>
        <dbReference type="Proteomes" id="UP000321570"/>
    </source>
</evidence>
<evidence type="ECO:0000256" key="1">
    <source>
        <dbReference type="ARBA" id="ARBA00022679"/>
    </source>
</evidence>
<dbReference type="GO" id="GO:0016740">
    <property type="term" value="F:transferase activity"/>
    <property type="evidence" value="ECO:0007669"/>
    <property type="project" value="UniProtKB-KW"/>
</dbReference>
<feature type="domain" description="UBC core" evidence="5">
    <location>
        <begin position="5"/>
        <end position="153"/>
    </location>
</feature>
<feature type="compositionally biased region" description="Basic and acidic residues" evidence="4">
    <location>
        <begin position="193"/>
        <end position="206"/>
    </location>
</feature>
<dbReference type="SUPFAM" id="SSF54495">
    <property type="entry name" value="UBC-like"/>
    <property type="match status" value="1"/>
</dbReference>
<protein>
    <recommendedName>
        <fullName evidence="5">UBC core domain-containing protein</fullName>
    </recommendedName>
</protein>
<dbReference type="AlphaFoldDB" id="A0A564YMP1"/>
<dbReference type="PROSITE" id="PS00183">
    <property type="entry name" value="UBC_1"/>
    <property type="match status" value="1"/>
</dbReference>
<evidence type="ECO:0000313" key="6">
    <source>
        <dbReference type="EMBL" id="VUZ47968.1"/>
    </source>
</evidence>
<proteinExistence type="predicted"/>
<dbReference type="InterPro" id="IPR000608">
    <property type="entry name" value="UBC"/>
</dbReference>